<organism evidence="7 8">
    <name type="scientific">Pandoraea iniqua</name>
    <dbReference type="NCBI Taxonomy" id="2508288"/>
    <lineage>
        <taxon>Bacteria</taxon>
        <taxon>Pseudomonadati</taxon>
        <taxon>Pseudomonadota</taxon>
        <taxon>Betaproteobacteria</taxon>
        <taxon>Burkholderiales</taxon>
        <taxon>Burkholderiaceae</taxon>
        <taxon>Pandoraea</taxon>
    </lineage>
</organism>
<evidence type="ECO:0000256" key="3">
    <source>
        <dbReference type="ARBA" id="ARBA00022989"/>
    </source>
</evidence>
<protein>
    <recommendedName>
        <fullName evidence="9">DUF1640 domain-containing protein</fullName>
    </recommendedName>
</protein>
<dbReference type="Proteomes" id="UP000333828">
    <property type="component" value="Unassembled WGS sequence"/>
</dbReference>
<evidence type="ECO:0000256" key="6">
    <source>
        <dbReference type="SAM" id="Phobius"/>
    </source>
</evidence>
<sequence length="165" mass="18553">MRLHERVTKIEAVLPTLATKEDLAREVGTLRSEMHQGFAKVNLEFGRVRQEMSGEFAKVRQEMSGEFAKVRQEMSGEFAKVRQEISGEFAKVRQEIGGEVSTLRGEIGCVKEEVRELRQTVFSEINGLRIEMHQSMGALMWRLIGTLITVCTALVAATHFISRGG</sequence>
<dbReference type="Pfam" id="PF07798">
    <property type="entry name" value="CCDC90-like"/>
    <property type="match status" value="1"/>
</dbReference>
<dbReference type="SUPFAM" id="SSF58113">
    <property type="entry name" value="Apolipoprotein A-I"/>
    <property type="match status" value="1"/>
</dbReference>
<name>A0A5E4TQW3_9BURK</name>
<keyword evidence="8" id="KW-1185">Reference proteome</keyword>
<evidence type="ECO:0000256" key="2">
    <source>
        <dbReference type="ARBA" id="ARBA00022692"/>
    </source>
</evidence>
<evidence type="ECO:0000256" key="5">
    <source>
        <dbReference type="ARBA" id="ARBA00023136"/>
    </source>
</evidence>
<accession>A0A5E4TQW3</accession>
<dbReference type="Gene3D" id="6.10.250.2700">
    <property type="match status" value="1"/>
</dbReference>
<keyword evidence="2 6" id="KW-0812">Transmembrane</keyword>
<evidence type="ECO:0000313" key="7">
    <source>
        <dbReference type="EMBL" id="VVD89533.1"/>
    </source>
</evidence>
<keyword evidence="3 6" id="KW-1133">Transmembrane helix</keyword>
<evidence type="ECO:0008006" key="9">
    <source>
        <dbReference type="Google" id="ProtNLM"/>
    </source>
</evidence>
<gene>
    <name evidence="7" type="ORF">PIN31115_01521</name>
</gene>
<evidence type="ECO:0000313" key="8">
    <source>
        <dbReference type="Proteomes" id="UP000333828"/>
    </source>
</evidence>
<dbReference type="GO" id="GO:0016020">
    <property type="term" value="C:membrane"/>
    <property type="evidence" value="ECO:0007669"/>
    <property type="project" value="UniProtKB-SubCell"/>
</dbReference>
<dbReference type="EMBL" id="CABPSI010000002">
    <property type="protein sequence ID" value="VVD89533.1"/>
    <property type="molecule type" value="Genomic_DNA"/>
</dbReference>
<evidence type="ECO:0000256" key="1">
    <source>
        <dbReference type="ARBA" id="ARBA00004370"/>
    </source>
</evidence>
<dbReference type="InterPro" id="IPR024461">
    <property type="entry name" value="CCDC90-like"/>
</dbReference>
<evidence type="ECO:0000256" key="4">
    <source>
        <dbReference type="ARBA" id="ARBA00023054"/>
    </source>
</evidence>
<comment type="subcellular location">
    <subcellularLocation>
        <location evidence="1">Membrane</location>
    </subcellularLocation>
</comment>
<keyword evidence="4" id="KW-0175">Coiled coil</keyword>
<keyword evidence="5 6" id="KW-0472">Membrane</keyword>
<dbReference type="AlphaFoldDB" id="A0A5E4TQW3"/>
<proteinExistence type="predicted"/>
<feature type="transmembrane region" description="Helical" evidence="6">
    <location>
        <begin position="139"/>
        <end position="161"/>
    </location>
</feature>
<dbReference type="RefSeq" id="WP_174996014.1">
    <property type="nucleotide sequence ID" value="NZ_CABPSI010000002.1"/>
</dbReference>
<reference evidence="7 8" key="1">
    <citation type="submission" date="2019-08" db="EMBL/GenBank/DDBJ databases">
        <authorList>
            <person name="Peeters C."/>
        </authorList>
    </citation>
    <scope>NUCLEOTIDE SEQUENCE [LARGE SCALE GENOMIC DNA]</scope>
    <source>
        <strain evidence="7 8">LMG 31115</strain>
    </source>
</reference>